<proteinExistence type="predicted"/>
<dbReference type="EMBL" id="FBWC01000038">
    <property type="protein sequence ID" value="CUX66550.1"/>
    <property type="molecule type" value="Genomic_DNA"/>
</dbReference>
<accession>A0A1S7SCC0</accession>
<dbReference type="Proteomes" id="UP000191897">
    <property type="component" value="Unassembled WGS sequence"/>
</dbReference>
<reference evidence="1 2" key="1">
    <citation type="submission" date="2016-01" db="EMBL/GenBank/DDBJ databases">
        <authorList>
            <person name="Oliw E.H."/>
        </authorList>
    </citation>
    <scope>NUCLEOTIDE SEQUENCE [LARGE SCALE GENOMIC DNA]</scope>
    <source>
        <strain evidence="1 2">Kerr 14</strain>
    </source>
</reference>
<protein>
    <submittedName>
        <fullName evidence="1">Uncharacterized protein</fullName>
    </submittedName>
</protein>
<evidence type="ECO:0000313" key="1">
    <source>
        <dbReference type="EMBL" id="CUX66550.1"/>
    </source>
</evidence>
<name>A0A1S7SCC0_AGRTU</name>
<evidence type="ECO:0000313" key="2">
    <source>
        <dbReference type="Proteomes" id="UP000191897"/>
    </source>
</evidence>
<gene>
    <name evidence="1" type="ORF">AGR4C_pa70046</name>
</gene>
<organism evidence="1 2">
    <name type="scientific">Agrobacterium tumefaciens str. Kerr 14</name>
    <dbReference type="NCBI Taxonomy" id="1183424"/>
    <lineage>
        <taxon>Bacteria</taxon>
        <taxon>Pseudomonadati</taxon>
        <taxon>Pseudomonadota</taxon>
        <taxon>Alphaproteobacteria</taxon>
        <taxon>Hyphomicrobiales</taxon>
        <taxon>Rhizobiaceae</taxon>
        <taxon>Rhizobium/Agrobacterium group</taxon>
        <taxon>Agrobacterium</taxon>
        <taxon>Agrobacterium tumefaciens complex</taxon>
    </lineage>
</organism>
<dbReference type="AlphaFoldDB" id="A0A1S7SCC0"/>
<sequence>MFPFEVLARVQRCAWLPVIDVTPVKVVVQILGRITTPSGGSYSIACREVLDCAWGVRPSVLKKSSRCTVSWTLEVGKECLVSDT</sequence>